<dbReference type="WBParaSite" id="nRc.2.0.1.t29359-RA">
    <property type="protein sequence ID" value="nRc.2.0.1.t29359-RA"/>
    <property type="gene ID" value="nRc.2.0.1.g29359"/>
</dbReference>
<reference evidence="3" key="1">
    <citation type="submission" date="2022-11" db="UniProtKB">
        <authorList>
            <consortium name="WormBaseParasite"/>
        </authorList>
    </citation>
    <scope>IDENTIFICATION</scope>
</reference>
<organism evidence="2 3">
    <name type="scientific">Romanomermis culicivorax</name>
    <name type="common">Nematode worm</name>
    <dbReference type="NCBI Taxonomy" id="13658"/>
    <lineage>
        <taxon>Eukaryota</taxon>
        <taxon>Metazoa</taxon>
        <taxon>Ecdysozoa</taxon>
        <taxon>Nematoda</taxon>
        <taxon>Enoplea</taxon>
        <taxon>Dorylaimia</taxon>
        <taxon>Mermithida</taxon>
        <taxon>Mermithoidea</taxon>
        <taxon>Mermithidae</taxon>
        <taxon>Romanomermis</taxon>
    </lineage>
</organism>
<keyword evidence="2" id="KW-1185">Reference proteome</keyword>
<name>A0A915JTH8_ROMCU</name>
<feature type="region of interest" description="Disordered" evidence="1">
    <location>
        <begin position="1"/>
        <end position="31"/>
    </location>
</feature>
<protein>
    <submittedName>
        <fullName evidence="3">Uncharacterized protein</fullName>
    </submittedName>
</protein>
<evidence type="ECO:0000313" key="2">
    <source>
        <dbReference type="Proteomes" id="UP000887565"/>
    </source>
</evidence>
<dbReference type="AlphaFoldDB" id="A0A915JTH8"/>
<dbReference type="Proteomes" id="UP000887565">
    <property type="component" value="Unplaced"/>
</dbReference>
<evidence type="ECO:0000256" key="1">
    <source>
        <dbReference type="SAM" id="MobiDB-lite"/>
    </source>
</evidence>
<sequence>METFNQENAFAGVSSCSLGCPSQSEKKQPRKQTIQHETFLLILSIHFPVVRSRCFYEKCPEEE</sequence>
<feature type="compositionally biased region" description="Polar residues" evidence="1">
    <location>
        <begin position="1"/>
        <end position="23"/>
    </location>
</feature>
<accession>A0A915JTH8</accession>
<proteinExistence type="predicted"/>
<evidence type="ECO:0000313" key="3">
    <source>
        <dbReference type="WBParaSite" id="nRc.2.0.1.t29359-RA"/>
    </source>
</evidence>